<dbReference type="Proteomes" id="UP000509322">
    <property type="component" value="Chromosome 1"/>
</dbReference>
<name>A0A1I5IPQ3_PARPN</name>
<evidence type="ECO:0000313" key="8">
    <source>
        <dbReference type="Proteomes" id="UP000273626"/>
    </source>
</evidence>
<dbReference type="AlphaFoldDB" id="A0A1I5IPQ3"/>
<keyword evidence="2 4" id="KW-0479">Metal-binding</keyword>
<keyword evidence="1 4" id="KW-0349">Heme</keyword>
<dbReference type="GeneID" id="51369592"/>
<dbReference type="PROSITE" id="PS51007">
    <property type="entry name" value="CYTC"/>
    <property type="match status" value="1"/>
</dbReference>
<evidence type="ECO:0000313" key="7">
    <source>
        <dbReference type="EMBL" id="RKS44555.1"/>
    </source>
</evidence>
<dbReference type="InterPro" id="IPR030999">
    <property type="entry name" value="Thiosulf_SoxX"/>
</dbReference>
<keyword evidence="8" id="KW-1185">Reference proteome</keyword>
<dbReference type="RefSeq" id="WP_024845874.1">
    <property type="nucleotide sequence ID" value="NZ_CP038206.1"/>
</dbReference>
<gene>
    <name evidence="6" type="primary">soxX</name>
    <name evidence="7" type="ORF">BDE18_3404</name>
    <name evidence="6" type="ORF">HYQ43_04210</name>
</gene>
<dbReference type="GO" id="GO:0046872">
    <property type="term" value="F:metal ion binding"/>
    <property type="evidence" value="ECO:0007669"/>
    <property type="project" value="UniProtKB-KW"/>
</dbReference>
<dbReference type="InterPro" id="IPR036909">
    <property type="entry name" value="Cyt_c-like_dom_sf"/>
</dbReference>
<evidence type="ECO:0000259" key="5">
    <source>
        <dbReference type="PROSITE" id="PS51007"/>
    </source>
</evidence>
<sequence length="157" mass="16422">MSSHLWYASVVAMAIATPAICETAPKEVVYVEGAVEASLTGAPGNPEEGVRIMTTNALGNCVACHQIGALPDVEFPGTIAPPLDGAGDRWTEAQLRGIVANAKMTFEGTFMPAFYKVDGFVRPGDGFSGKAGAEPLAPILNAQQIEDVVAFLVTLKE</sequence>
<dbReference type="SMR" id="A0A1I5IPQ3"/>
<dbReference type="Pfam" id="PF00034">
    <property type="entry name" value="Cytochrom_C"/>
    <property type="match status" value="1"/>
</dbReference>
<evidence type="ECO:0000256" key="3">
    <source>
        <dbReference type="ARBA" id="ARBA00023004"/>
    </source>
</evidence>
<organism evidence="6 9">
    <name type="scientific">Paracoccus pantotrophus</name>
    <name type="common">Thiosphaera pantotropha</name>
    <dbReference type="NCBI Taxonomy" id="82367"/>
    <lineage>
        <taxon>Bacteria</taxon>
        <taxon>Pseudomonadati</taxon>
        <taxon>Pseudomonadota</taxon>
        <taxon>Alphaproteobacteria</taxon>
        <taxon>Rhodobacterales</taxon>
        <taxon>Paracoccaceae</taxon>
        <taxon>Paracoccus</taxon>
    </lineage>
</organism>
<dbReference type="GO" id="GO:0009055">
    <property type="term" value="F:electron transfer activity"/>
    <property type="evidence" value="ECO:0007669"/>
    <property type="project" value="InterPro"/>
</dbReference>
<keyword evidence="3 4" id="KW-0408">Iron</keyword>
<dbReference type="Gene3D" id="1.10.760.10">
    <property type="entry name" value="Cytochrome c-like domain"/>
    <property type="match status" value="1"/>
</dbReference>
<evidence type="ECO:0000256" key="2">
    <source>
        <dbReference type="ARBA" id="ARBA00022723"/>
    </source>
</evidence>
<evidence type="ECO:0000313" key="6">
    <source>
        <dbReference type="EMBL" id="QLH13491.1"/>
    </source>
</evidence>
<proteinExistence type="predicted"/>
<dbReference type="NCBIfam" id="TIGR04485">
    <property type="entry name" value="thiosulf_SoxX"/>
    <property type="match status" value="1"/>
</dbReference>
<feature type="domain" description="Cytochrome c" evidence="5">
    <location>
        <begin position="44"/>
        <end position="156"/>
    </location>
</feature>
<dbReference type="InterPro" id="IPR009056">
    <property type="entry name" value="Cyt_c-like_dom"/>
</dbReference>
<dbReference type="Proteomes" id="UP000273626">
    <property type="component" value="Unassembled WGS sequence"/>
</dbReference>
<dbReference type="SUPFAM" id="SSF46626">
    <property type="entry name" value="Cytochrome c"/>
    <property type="match status" value="1"/>
</dbReference>
<dbReference type="GO" id="GO:0020037">
    <property type="term" value="F:heme binding"/>
    <property type="evidence" value="ECO:0007669"/>
    <property type="project" value="InterPro"/>
</dbReference>
<reference evidence="6 9" key="2">
    <citation type="submission" date="2020-07" db="EMBL/GenBank/DDBJ databases">
        <title>The complete genome of Paracoccus pantotrophus ACCC 10489.</title>
        <authorList>
            <person name="Si Y."/>
        </authorList>
    </citation>
    <scope>NUCLEOTIDE SEQUENCE [LARGE SCALE GENOMIC DNA]</scope>
    <source>
        <strain evidence="6 9">ACCC10489</strain>
    </source>
</reference>
<dbReference type="EMBL" id="CP058689">
    <property type="protein sequence ID" value="QLH13491.1"/>
    <property type="molecule type" value="Genomic_DNA"/>
</dbReference>
<accession>A0A1I5IPQ3</accession>
<evidence type="ECO:0000256" key="4">
    <source>
        <dbReference type="PROSITE-ProRule" id="PRU00433"/>
    </source>
</evidence>
<evidence type="ECO:0000256" key="1">
    <source>
        <dbReference type="ARBA" id="ARBA00022617"/>
    </source>
</evidence>
<evidence type="ECO:0000313" key="9">
    <source>
        <dbReference type="Proteomes" id="UP000509322"/>
    </source>
</evidence>
<dbReference type="EMBL" id="RBLI01000002">
    <property type="protein sequence ID" value="RKS44555.1"/>
    <property type="molecule type" value="Genomic_DNA"/>
</dbReference>
<protein>
    <submittedName>
        <fullName evidence="7">Monoheme cytochrome SoxX (Sulfur oxidation)</fullName>
    </submittedName>
    <submittedName>
        <fullName evidence="6">Sulfur oxidation c-type cytochrome SoxX</fullName>
    </submittedName>
</protein>
<reference evidence="7 8" key="1">
    <citation type="submission" date="2018-10" db="EMBL/GenBank/DDBJ databases">
        <title>Genomic Encyclopedia of Archaeal and Bacterial Type Strains, Phase II (KMG-II): from individual species to whole genera.</title>
        <authorList>
            <person name="Goeker M."/>
        </authorList>
    </citation>
    <scope>NUCLEOTIDE SEQUENCE [LARGE SCALE GENOMIC DNA]</scope>
    <source>
        <strain evidence="8">ATCC 35512 / DSM 2944 / CIP 106514 / LMD 82.5 / NBRC 102493 / NCCB 82005 / GB17</strain>
        <strain evidence="7">DSM 2944</strain>
    </source>
</reference>